<comment type="similarity">
    <text evidence="1 3">Belongs to the tektin family.</text>
</comment>
<organism evidence="5 6">
    <name type="scientific">Paragonimus westermani</name>
    <dbReference type="NCBI Taxonomy" id="34504"/>
    <lineage>
        <taxon>Eukaryota</taxon>
        <taxon>Metazoa</taxon>
        <taxon>Spiralia</taxon>
        <taxon>Lophotrochozoa</taxon>
        <taxon>Platyhelminthes</taxon>
        <taxon>Trematoda</taxon>
        <taxon>Digenea</taxon>
        <taxon>Plagiorchiida</taxon>
        <taxon>Troglotremata</taxon>
        <taxon>Troglotrematidae</taxon>
        <taxon>Paragonimus</taxon>
    </lineage>
</organism>
<feature type="non-terminal residue" evidence="5">
    <location>
        <position position="1"/>
    </location>
</feature>
<dbReference type="Proteomes" id="UP000324629">
    <property type="component" value="Unassembled WGS sequence"/>
</dbReference>
<evidence type="ECO:0000313" key="5">
    <source>
        <dbReference type="EMBL" id="KAA3680741.1"/>
    </source>
</evidence>
<dbReference type="EMBL" id="QNGE01000361">
    <property type="protein sequence ID" value="KAA3680741.1"/>
    <property type="molecule type" value="Genomic_DNA"/>
</dbReference>
<dbReference type="GO" id="GO:0015630">
    <property type="term" value="C:microtubule cytoskeleton"/>
    <property type="evidence" value="ECO:0007669"/>
    <property type="project" value="UniProtKB-UniRule"/>
</dbReference>
<sequence>AITRIVEKTMATINKSAVKQTYQNWFTQLYAQSRATTDARRASSQLREMSRAIRIEADSKTKFDQYNTNNRLADCIWNTRQWRDELANQLRRLKERMADLRNAKHLTEDYLVKLSDAQQVNTEALTHLDHRSQNEYVLDPVETELKSEQALLKEIYSDLQGQILEAFETIIRMQEASDAFYTDIADKNEAMQIDIDQYNLNEKSTNVTFKPFATRKPQHQLDLQSWEDLSQNTLERARAEADRGAEVIHRLHLDVHQAANKMGAKSDRVGDALRLRVHDTERAIRELEFQRSMEAKRAKQASLKLAQTRLEGRQDRPGNENNEDAAHTGLLDEVNGIVDSIEALDEQIMKFRTMLGRLDDQLARLCQEILMKRETLQIYKEVINIRKRLEYPPHTRYPYCPMIPTGIIREAVVF</sequence>
<accession>A0A5J4NZ27</accession>
<dbReference type="InterPro" id="IPR000435">
    <property type="entry name" value="Tektins"/>
</dbReference>
<keyword evidence="3" id="KW-0969">Cilium</keyword>
<protein>
    <recommendedName>
        <fullName evidence="3">Tektin</fullName>
    </recommendedName>
</protein>
<keyword evidence="2" id="KW-0963">Cytoplasm</keyword>
<dbReference type="AlphaFoldDB" id="A0A5J4NZ27"/>
<keyword evidence="6" id="KW-1185">Reference proteome</keyword>
<evidence type="ECO:0000256" key="2">
    <source>
        <dbReference type="ARBA" id="ARBA00022490"/>
    </source>
</evidence>
<evidence type="ECO:0000313" key="6">
    <source>
        <dbReference type="Proteomes" id="UP000324629"/>
    </source>
</evidence>
<dbReference type="GO" id="GO:0005930">
    <property type="term" value="C:axoneme"/>
    <property type="evidence" value="ECO:0007669"/>
    <property type="project" value="UniProtKB-SubCell"/>
</dbReference>
<feature type="coiled-coil region" evidence="4">
    <location>
        <begin position="83"/>
        <end position="110"/>
    </location>
</feature>
<dbReference type="GO" id="GO:0060294">
    <property type="term" value="P:cilium movement involved in cell motility"/>
    <property type="evidence" value="ECO:0007669"/>
    <property type="project" value="UniProtKB-UniRule"/>
</dbReference>
<dbReference type="Pfam" id="PF03148">
    <property type="entry name" value="Tektin"/>
    <property type="match status" value="2"/>
</dbReference>
<keyword evidence="3" id="KW-0966">Cell projection</keyword>
<dbReference type="PANTHER" id="PTHR19960">
    <property type="entry name" value="TEKTIN"/>
    <property type="match status" value="1"/>
</dbReference>
<keyword evidence="3" id="KW-0282">Flagellum</keyword>
<dbReference type="GO" id="GO:0005634">
    <property type="term" value="C:nucleus"/>
    <property type="evidence" value="ECO:0007669"/>
    <property type="project" value="TreeGrafter"/>
</dbReference>
<gene>
    <name evidence="5" type="ORF">DEA37_0001250</name>
</gene>
<name>A0A5J4NZ27_9TREM</name>
<comment type="caution">
    <text evidence="5">The sequence shown here is derived from an EMBL/GenBank/DDBJ whole genome shotgun (WGS) entry which is preliminary data.</text>
</comment>
<dbReference type="InterPro" id="IPR048256">
    <property type="entry name" value="Tektin-like"/>
</dbReference>
<dbReference type="PANTHER" id="PTHR19960:SF7">
    <property type="entry name" value="TEKTIN"/>
    <property type="match status" value="1"/>
</dbReference>
<evidence type="ECO:0000256" key="3">
    <source>
        <dbReference type="RuleBase" id="RU367040"/>
    </source>
</evidence>
<proteinExistence type="inferred from homology"/>
<dbReference type="GO" id="GO:0060271">
    <property type="term" value="P:cilium assembly"/>
    <property type="evidence" value="ECO:0007669"/>
    <property type="project" value="UniProtKB-UniRule"/>
</dbReference>
<evidence type="ECO:0000256" key="1">
    <source>
        <dbReference type="ARBA" id="ARBA00007209"/>
    </source>
</evidence>
<keyword evidence="4" id="KW-0175">Coiled coil</keyword>
<reference evidence="5 6" key="1">
    <citation type="journal article" date="2019" name="Gigascience">
        <title>Whole-genome sequence of the oriental lung fluke Paragonimus westermani.</title>
        <authorList>
            <person name="Oey H."/>
            <person name="Zakrzewski M."/>
            <person name="Narain K."/>
            <person name="Devi K.R."/>
            <person name="Agatsuma T."/>
            <person name="Nawaratna S."/>
            <person name="Gobert G.N."/>
            <person name="Jones M.K."/>
            <person name="Ragan M.A."/>
            <person name="McManus D.P."/>
            <person name="Krause L."/>
        </authorList>
    </citation>
    <scope>NUCLEOTIDE SEQUENCE [LARGE SCALE GENOMIC DNA]</scope>
    <source>
        <strain evidence="5 6">IND2009</strain>
    </source>
</reference>
<comment type="subcellular location">
    <subcellularLocation>
        <location evidence="3">Cytoplasm</location>
        <location evidence="3">Cytoskeleton</location>
        <location evidence="3">Cilium axoneme</location>
    </subcellularLocation>
</comment>
<evidence type="ECO:0000256" key="4">
    <source>
        <dbReference type="SAM" id="Coils"/>
    </source>
</evidence>